<reference evidence="2 3" key="1">
    <citation type="journal article" date="2018" name="Nat. Ecol. Evol.">
        <title>Pezizomycetes genomes reveal the molecular basis of ectomycorrhizal truffle lifestyle.</title>
        <authorList>
            <person name="Murat C."/>
            <person name="Payen T."/>
            <person name="Noel B."/>
            <person name="Kuo A."/>
            <person name="Morin E."/>
            <person name="Chen J."/>
            <person name="Kohler A."/>
            <person name="Krizsan K."/>
            <person name="Balestrini R."/>
            <person name="Da Silva C."/>
            <person name="Montanini B."/>
            <person name="Hainaut M."/>
            <person name="Levati E."/>
            <person name="Barry K.W."/>
            <person name="Belfiori B."/>
            <person name="Cichocki N."/>
            <person name="Clum A."/>
            <person name="Dockter R.B."/>
            <person name="Fauchery L."/>
            <person name="Guy J."/>
            <person name="Iotti M."/>
            <person name="Le Tacon F."/>
            <person name="Lindquist E.A."/>
            <person name="Lipzen A."/>
            <person name="Malagnac F."/>
            <person name="Mello A."/>
            <person name="Molinier V."/>
            <person name="Miyauchi S."/>
            <person name="Poulain J."/>
            <person name="Riccioni C."/>
            <person name="Rubini A."/>
            <person name="Sitrit Y."/>
            <person name="Splivallo R."/>
            <person name="Traeger S."/>
            <person name="Wang M."/>
            <person name="Zifcakova L."/>
            <person name="Wipf D."/>
            <person name="Zambonelli A."/>
            <person name="Paolocci F."/>
            <person name="Nowrousian M."/>
            <person name="Ottonello S."/>
            <person name="Baldrian P."/>
            <person name="Spatafora J.W."/>
            <person name="Henrissat B."/>
            <person name="Nagy L.G."/>
            <person name="Aury J.M."/>
            <person name="Wincker P."/>
            <person name="Grigoriev I.V."/>
            <person name="Bonfante P."/>
            <person name="Martin F.M."/>
        </authorList>
    </citation>
    <scope>NUCLEOTIDE SEQUENCE [LARGE SCALE GENOMIC DNA]</scope>
    <source>
        <strain evidence="2 3">120613-1</strain>
    </source>
</reference>
<feature type="region of interest" description="Disordered" evidence="1">
    <location>
        <begin position="73"/>
        <end position="115"/>
    </location>
</feature>
<evidence type="ECO:0000313" key="2">
    <source>
        <dbReference type="EMBL" id="RPA91622.1"/>
    </source>
</evidence>
<protein>
    <submittedName>
        <fullName evidence="2">Uncharacterized protein</fullName>
    </submittedName>
</protein>
<gene>
    <name evidence="2" type="ORF">L873DRAFT_1819017</name>
</gene>
<evidence type="ECO:0000313" key="3">
    <source>
        <dbReference type="Proteomes" id="UP000276215"/>
    </source>
</evidence>
<sequence>MGYYLLTADRPKLYDHYSTLYWYSRIPPEMPNAYSTINDSKSLFHHKNSLVSPPMSTHCKDINKHPLLRPLRVRSNDSLASKDPYPHHTVHNKSSQCSHHHHNRNNNSHSLYISN</sequence>
<organism evidence="2 3">
    <name type="scientific">Choiromyces venosus 120613-1</name>
    <dbReference type="NCBI Taxonomy" id="1336337"/>
    <lineage>
        <taxon>Eukaryota</taxon>
        <taxon>Fungi</taxon>
        <taxon>Dikarya</taxon>
        <taxon>Ascomycota</taxon>
        <taxon>Pezizomycotina</taxon>
        <taxon>Pezizomycetes</taxon>
        <taxon>Pezizales</taxon>
        <taxon>Tuberaceae</taxon>
        <taxon>Choiromyces</taxon>
    </lineage>
</organism>
<proteinExistence type="predicted"/>
<dbReference type="EMBL" id="ML120491">
    <property type="protein sequence ID" value="RPA91622.1"/>
    <property type="molecule type" value="Genomic_DNA"/>
</dbReference>
<feature type="compositionally biased region" description="Low complexity" evidence="1">
    <location>
        <begin position="105"/>
        <end position="115"/>
    </location>
</feature>
<dbReference type="AlphaFoldDB" id="A0A3N4IZN5"/>
<keyword evidence="3" id="KW-1185">Reference proteome</keyword>
<dbReference type="Proteomes" id="UP000276215">
    <property type="component" value="Unassembled WGS sequence"/>
</dbReference>
<evidence type="ECO:0000256" key="1">
    <source>
        <dbReference type="SAM" id="MobiDB-lite"/>
    </source>
</evidence>
<name>A0A3N4IZN5_9PEZI</name>
<accession>A0A3N4IZN5</accession>